<dbReference type="GO" id="GO:0005730">
    <property type="term" value="C:nucleolus"/>
    <property type="evidence" value="ECO:0007669"/>
    <property type="project" value="UniProtKB-SubCell"/>
</dbReference>
<sequence>MKALAVAVDRMGKKQEKLKKQKKQKKRVTKEKARQSTPGEELPVKKKKKNGTETMLKKKGSISAKDIAVRKIFKKLKRMGALEGEAVEKKPKKGATKLGKITQKGSSLRKDTTKGNLLRKVTRKTRPGTDPDDSAEAKRSAQNKALLAKKRKEIMIKVPPSEGNNEWLEKLDLTCSQNFYLKKMKLYGNCQVREGEFLRLTHENVVEGLKKLQDLHISFNRPYDFLADMMKSDLHMERVRQKIVKDHERVEEKEKNKIKRMNKKFNKKSGSAKVASQMEAIEKKKNLQKIDQLRKEDKLQTLDVQEFFLKHAKSDQEKKGRRGEKTQSGRKGNTKGDRKGNSHSDRKGNSHSDRKGNSHSDRRGNAQNDRTGKARFKTKKRIKKNKKNKGRKNFKRR</sequence>
<keyword evidence="5" id="KW-0539">Nucleus</keyword>
<name>A0A0J9SFR8_PLAVI</name>
<dbReference type="Proteomes" id="UP000053562">
    <property type="component" value="Unassembled WGS sequence"/>
</dbReference>
<feature type="compositionally biased region" description="Basic residues" evidence="7">
    <location>
        <begin position="16"/>
        <end position="29"/>
    </location>
</feature>
<feature type="compositionally biased region" description="Basic residues" evidence="7">
    <location>
        <begin position="373"/>
        <end position="397"/>
    </location>
</feature>
<dbReference type="GO" id="GO:0030687">
    <property type="term" value="C:preribosome, large subunit precursor"/>
    <property type="evidence" value="ECO:0007669"/>
    <property type="project" value="TreeGrafter"/>
</dbReference>
<evidence type="ECO:0008006" key="11">
    <source>
        <dbReference type="Google" id="ProtNLM"/>
    </source>
</evidence>
<feature type="region of interest" description="Disordered" evidence="7">
    <location>
        <begin position="80"/>
        <end position="141"/>
    </location>
</feature>
<evidence type="ECO:0000256" key="4">
    <source>
        <dbReference type="ARBA" id="ARBA00023054"/>
    </source>
</evidence>
<dbReference type="InterPro" id="IPR008610">
    <property type="entry name" value="Ebp2"/>
</dbReference>
<feature type="region of interest" description="Disordered" evidence="7">
    <location>
        <begin position="313"/>
        <end position="397"/>
    </location>
</feature>
<evidence type="ECO:0000256" key="6">
    <source>
        <dbReference type="SAM" id="Coils"/>
    </source>
</evidence>
<feature type="region of interest" description="Disordered" evidence="7">
    <location>
        <begin position="1"/>
        <end position="61"/>
    </location>
</feature>
<comment type="subcellular location">
    <subcellularLocation>
        <location evidence="1">Nucleus</location>
        <location evidence="1">Nucleolus</location>
    </subcellularLocation>
</comment>
<evidence type="ECO:0000256" key="1">
    <source>
        <dbReference type="ARBA" id="ARBA00004604"/>
    </source>
</evidence>
<organism evidence="8 10">
    <name type="scientific">Plasmodium vivax India VII</name>
    <dbReference type="NCBI Taxonomy" id="1077284"/>
    <lineage>
        <taxon>Eukaryota</taxon>
        <taxon>Sar</taxon>
        <taxon>Alveolata</taxon>
        <taxon>Apicomplexa</taxon>
        <taxon>Aconoidasida</taxon>
        <taxon>Haemosporida</taxon>
        <taxon>Plasmodiidae</taxon>
        <taxon>Plasmodium</taxon>
        <taxon>Plasmodium (Plasmodium)</taxon>
    </lineage>
</organism>
<proteinExistence type="inferred from homology"/>
<dbReference type="OrthoDB" id="443772at2759"/>
<dbReference type="PANTHER" id="PTHR13028:SF0">
    <property type="entry name" value="RRNA-PROCESSING PROTEIN EBP2-RELATED"/>
    <property type="match status" value="1"/>
</dbReference>
<evidence type="ECO:0000256" key="3">
    <source>
        <dbReference type="ARBA" id="ARBA00022517"/>
    </source>
</evidence>
<accession>A0A0J9SFR8</accession>
<feature type="coiled-coil region" evidence="6">
    <location>
        <begin position="236"/>
        <end position="264"/>
    </location>
</feature>
<evidence type="ECO:0000313" key="10">
    <source>
        <dbReference type="Proteomes" id="UP000053562"/>
    </source>
</evidence>
<dbReference type="GO" id="GO:0034399">
    <property type="term" value="C:nuclear periphery"/>
    <property type="evidence" value="ECO:0007669"/>
    <property type="project" value="TreeGrafter"/>
</dbReference>
<evidence type="ECO:0000256" key="2">
    <source>
        <dbReference type="ARBA" id="ARBA00007336"/>
    </source>
</evidence>
<comment type="similarity">
    <text evidence="2">Belongs to the EBP2 family.</text>
</comment>
<dbReference type="Pfam" id="PF05890">
    <property type="entry name" value="Ebp2"/>
    <property type="match status" value="1"/>
</dbReference>
<dbReference type="EMBL" id="KQ234242">
    <property type="protein sequence ID" value="KMZ81488.1"/>
    <property type="molecule type" value="Genomic_DNA"/>
</dbReference>
<dbReference type="GO" id="GO:0006364">
    <property type="term" value="P:rRNA processing"/>
    <property type="evidence" value="ECO:0007669"/>
    <property type="project" value="TreeGrafter"/>
</dbReference>
<dbReference type="GO" id="GO:0042273">
    <property type="term" value="P:ribosomal large subunit biogenesis"/>
    <property type="evidence" value="ECO:0007669"/>
    <property type="project" value="TreeGrafter"/>
</dbReference>
<dbReference type="AlphaFoldDB" id="A0A0J9SFR8"/>
<keyword evidence="3" id="KW-0690">Ribosome biogenesis</keyword>
<evidence type="ECO:0000313" key="9">
    <source>
        <dbReference type="EMBL" id="KMZ81488.1"/>
    </source>
</evidence>
<dbReference type="EMBL" id="KQ234242">
    <property type="protein sequence ID" value="KMZ81486.1"/>
    <property type="molecule type" value="Genomic_DNA"/>
</dbReference>
<reference evidence="8 10" key="1">
    <citation type="submission" date="2011-08" db="EMBL/GenBank/DDBJ databases">
        <title>The Genome Sequence of Plasmodium vivax India VII.</title>
        <authorList>
            <consortium name="The Broad Institute Genome Sequencing Platform"/>
            <consortium name="The Broad Institute Genome Sequencing Center for Infectious Disease"/>
            <person name="Neafsey D."/>
            <person name="Carlton J."/>
            <person name="Barnwell J."/>
            <person name="Collins W."/>
            <person name="Escalante A."/>
            <person name="Mullikin J."/>
            <person name="Saul A."/>
            <person name="Guigo R."/>
            <person name="Camara F."/>
            <person name="Young S.K."/>
            <person name="Zeng Q."/>
            <person name="Gargeya S."/>
            <person name="Fitzgerald M."/>
            <person name="Haas B."/>
            <person name="Abouelleil A."/>
            <person name="Alvarado L."/>
            <person name="Arachchi H.M."/>
            <person name="Berlin A."/>
            <person name="Brown A."/>
            <person name="Chapman S.B."/>
            <person name="Chen Z."/>
            <person name="Dunbar C."/>
            <person name="Freedman E."/>
            <person name="Gearin G."/>
            <person name="Gellesch M."/>
            <person name="Goldberg J."/>
            <person name="Griggs A."/>
            <person name="Gujja S."/>
            <person name="Heiman D."/>
            <person name="Howarth C."/>
            <person name="Larson L."/>
            <person name="Lui A."/>
            <person name="MacDonald P.J.P."/>
            <person name="Montmayeur A."/>
            <person name="Murphy C."/>
            <person name="Neiman D."/>
            <person name="Pearson M."/>
            <person name="Priest M."/>
            <person name="Roberts A."/>
            <person name="Saif S."/>
            <person name="Shea T."/>
            <person name="Shenoy N."/>
            <person name="Sisk P."/>
            <person name="Stolte C."/>
            <person name="Sykes S."/>
            <person name="Wortman J."/>
            <person name="Nusbaum C."/>
            <person name="Birren B."/>
        </authorList>
    </citation>
    <scope>NUCLEOTIDE SEQUENCE [LARGE SCALE GENOMIC DNA]</scope>
    <source>
        <strain evidence="8 10">India VII</strain>
    </source>
</reference>
<protein>
    <recommendedName>
        <fullName evidence="11">rRNA-processing protein EBP2</fullName>
    </recommendedName>
</protein>
<feature type="compositionally biased region" description="Basic and acidic residues" evidence="7">
    <location>
        <begin position="334"/>
        <end position="364"/>
    </location>
</feature>
<evidence type="ECO:0000313" key="8">
    <source>
        <dbReference type="EMBL" id="KMZ81486.1"/>
    </source>
</evidence>
<keyword evidence="4 6" id="KW-0175">Coiled coil</keyword>
<dbReference type="PANTHER" id="PTHR13028">
    <property type="entry name" value="RRNA PROCESSING PROTEIN EBNA1-BINDING PROTEIN-RELATED"/>
    <property type="match status" value="1"/>
</dbReference>
<evidence type="ECO:0000256" key="5">
    <source>
        <dbReference type="ARBA" id="ARBA00023242"/>
    </source>
</evidence>
<evidence type="ECO:0000256" key="7">
    <source>
        <dbReference type="SAM" id="MobiDB-lite"/>
    </source>
</evidence>
<feature type="compositionally biased region" description="Basic and acidic residues" evidence="7">
    <location>
        <begin position="313"/>
        <end position="327"/>
    </location>
</feature>
<gene>
    <name evidence="8" type="ORF">PVIIG_03340</name>
    <name evidence="9" type="ORF">PVIIG_03342</name>
</gene>